<keyword evidence="3 6" id="KW-0812">Transmembrane</keyword>
<protein>
    <recommendedName>
        <fullName evidence="7">Major facilitator superfamily (MFS) profile domain-containing protein</fullName>
    </recommendedName>
</protein>
<feature type="transmembrane region" description="Helical" evidence="6">
    <location>
        <begin position="127"/>
        <end position="151"/>
    </location>
</feature>
<feature type="transmembrane region" description="Helical" evidence="6">
    <location>
        <begin position="163"/>
        <end position="183"/>
    </location>
</feature>
<dbReference type="PANTHER" id="PTHR43791:SF62">
    <property type="entry name" value="MAJOR FACILITATOR SUPERFAMILY (MFS) PROFILE DOMAIN-CONTAINING PROTEIN"/>
    <property type="match status" value="1"/>
</dbReference>
<dbReference type="InterPro" id="IPR036259">
    <property type="entry name" value="MFS_trans_sf"/>
</dbReference>
<dbReference type="InterPro" id="IPR011701">
    <property type="entry name" value="MFS"/>
</dbReference>
<dbReference type="GO" id="GO:0016020">
    <property type="term" value="C:membrane"/>
    <property type="evidence" value="ECO:0007669"/>
    <property type="project" value="UniProtKB-SubCell"/>
</dbReference>
<feature type="transmembrane region" description="Helical" evidence="6">
    <location>
        <begin position="72"/>
        <end position="90"/>
    </location>
</feature>
<evidence type="ECO:0000313" key="8">
    <source>
        <dbReference type="EMBL" id="MBW0483532.1"/>
    </source>
</evidence>
<evidence type="ECO:0000256" key="1">
    <source>
        <dbReference type="ARBA" id="ARBA00004141"/>
    </source>
</evidence>
<feature type="transmembrane region" description="Helical" evidence="6">
    <location>
        <begin position="272"/>
        <end position="291"/>
    </location>
</feature>
<feature type="transmembrane region" description="Helical" evidence="6">
    <location>
        <begin position="361"/>
        <end position="382"/>
    </location>
</feature>
<dbReference type="GO" id="GO:0022857">
    <property type="term" value="F:transmembrane transporter activity"/>
    <property type="evidence" value="ECO:0007669"/>
    <property type="project" value="InterPro"/>
</dbReference>
<feature type="domain" description="Major facilitator superfamily (MFS) profile" evidence="7">
    <location>
        <begin position="35"/>
        <end position="455"/>
    </location>
</feature>
<sequence length="470" mass="52641">MLEYKYFLKEGGEQKLYVQGNSEERILVRKLDFHIFPCICFMYMLNHLDRANIANARIGGLESDLMLSSTDYSTVVAIFFIGYLLAEIPSNMIIARLRPSKFLSAITFLWGSVVALTGVVRSKQSLVALRFFLGFLESGFMPGVLFFLASWYRKNELTKRIGILYSSGVLAGAFSGLISGGILQNLDGALGIRGWRWLFYIEGVVTISASLIVVFFLPDWPSNTKWLSDEERVLAILRLEVEKIEQGFFSPEPSKLKPLEALMTTLKDWRTYLFSFIYLMLLSEVTISYFLPYITVTMGYTGQTAQFMTVPPYVVGSVVMSIGSASADYFDDRVFHIAVPISFSGLMYALCLRVTSPTIRYVLVCVGFGVAYSALPPLLAWVPQEMGYPDEKRAIVQAFVNAVGNCASFYGSFLWPKNQEPDFYLGFAMNSAFCFACLIACIVGELSLRSFSPSRTKVSLIKPKSDVKSL</sequence>
<name>A0A9Q3CH19_9BASI</name>
<evidence type="ECO:0000256" key="2">
    <source>
        <dbReference type="ARBA" id="ARBA00022448"/>
    </source>
</evidence>
<feature type="transmembrane region" description="Helical" evidence="6">
    <location>
        <begin position="394"/>
        <end position="415"/>
    </location>
</feature>
<dbReference type="AlphaFoldDB" id="A0A9Q3CH19"/>
<organism evidence="8 9">
    <name type="scientific">Austropuccinia psidii MF-1</name>
    <dbReference type="NCBI Taxonomy" id="1389203"/>
    <lineage>
        <taxon>Eukaryota</taxon>
        <taxon>Fungi</taxon>
        <taxon>Dikarya</taxon>
        <taxon>Basidiomycota</taxon>
        <taxon>Pucciniomycotina</taxon>
        <taxon>Pucciniomycetes</taxon>
        <taxon>Pucciniales</taxon>
        <taxon>Sphaerophragmiaceae</taxon>
        <taxon>Austropuccinia</taxon>
    </lineage>
</organism>
<evidence type="ECO:0000256" key="3">
    <source>
        <dbReference type="ARBA" id="ARBA00022692"/>
    </source>
</evidence>
<keyword evidence="2" id="KW-0813">Transport</keyword>
<evidence type="ECO:0000313" key="9">
    <source>
        <dbReference type="Proteomes" id="UP000765509"/>
    </source>
</evidence>
<reference evidence="8" key="1">
    <citation type="submission" date="2021-03" db="EMBL/GenBank/DDBJ databases">
        <title>Draft genome sequence of rust myrtle Austropuccinia psidii MF-1, a brazilian biotype.</title>
        <authorList>
            <person name="Quecine M.C."/>
            <person name="Pachon D.M.R."/>
            <person name="Bonatelli M.L."/>
            <person name="Correr F.H."/>
            <person name="Franceschini L.M."/>
            <person name="Leite T.F."/>
            <person name="Margarido G.R.A."/>
            <person name="Almeida C.A."/>
            <person name="Ferrarezi J.A."/>
            <person name="Labate C.A."/>
        </authorList>
    </citation>
    <scope>NUCLEOTIDE SEQUENCE</scope>
    <source>
        <strain evidence="8">MF-1</strain>
    </source>
</reference>
<dbReference type="PANTHER" id="PTHR43791">
    <property type="entry name" value="PERMEASE-RELATED"/>
    <property type="match status" value="1"/>
</dbReference>
<dbReference type="Gene3D" id="1.20.1250.20">
    <property type="entry name" value="MFS general substrate transporter like domains"/>
    <property type="match status" value="2"/>
</dbReference>
<keyword evidence="4 6" id="KW-1133">Transmembrane helix</keyword>
<dbReference type="FunFam" id="1.20.1250.20:FF:000057">
    <property type="entry name" value="MFS general substrate transporter"/>
    <property type="match status" value="1"/>
</dbReference>
<dbReference type="InterPro" id="IPR020846">
    <property type="entry name" value="MFS_dom"/>
</dbReference>
<proteinExistence type="predicted"/>
<evidence type="ECO:0000259" key="7">
    <source>
        <dbReference type="PROSITE" id="PS50850"/>
    </source>
</evidence>
<dbReference type="PROSITE" id="PS50850">
    <property type="entry name" value="MFS"/>
    <property type="match status" value="1"/>
</dbReference>
<comment type="caution">
    <text evidence="8">The sequence shown here is derived from an EMBL/GenBank/DDBJ whole genome shotgun (WGS) entry which is preliminary data.</text>
</comment>
<dbReference type="EMBL" id="AVOT02007268">
    <property type="protein sequence ID" value="MBW0483532.1"/>
    <property type="molecule type" value="Genomic_DNA"/>
</dbReference>
<dbReference type="SUPFAM" id="SSF103473">
    <property type="entry name" value="MFS general substrate transporter"/>
    <property type="match status" value="1"/>
</dbReference>
<gene>
    <name evidence="8" type="ORF">O181_023247</name>
</gene>
<keyword evidence="5 6" id="KW-0472">Membrane</keyword>
<feature type="transmembrane region" description="Helical" evidence="6">
    <location>
        <begin position="311"/>
        <end position="330"/>
    </location>
</feature>
<evidence type="ECO:0000256" key="4">
    <source>
        <dbReference type="ARBA" id="ARBA00022989"/>
    </source>
</evidence>
<keyword evidence="9" id="KW-1185">Reference proteome</keyword>
<evidence type="ECO:0000256" key="6">
    <source>
        <dbReference type="SAM" id="Phobius"/>
    </source>
</evidence>
<feature type="transmembrane region" description="Helical" evidence="6">
    <location>
        <begin position="337"/>
        <end position="355"/>
    </location>
</feature>
<dbReference type="Pfam" id="PF07690">
    <property type="entry name" value="MFS_1"/>
    <property type="match status" value="1"/>
</dbReference>
<accession>A0A9Q3CH19</accession>
<feature type="transmembrane region" description="Helical" evidence="6">
    <location>
        <begin position="195"/>
        <end position="217"/>
    </location>
</feature>
<feature type="transmembrane region" description="Helical" evidence="6">
    <location>
        <begin position="427"/>
        <end position="448"/>
    </location>
</feature>
<comment type="subcellular location">
    <subcellularLocation>
        <location evidence="1">Membrane</location>
        <topology evidence="1">Multi-pass membrane protein</topology>
    </subcellularLocation>
</comment>
<dbReference type="Proteomes" id="UP000765509">
    <property type="component" value="Unassembled WGS sequence"/>
</dbReference>
<evidence type="ECO:0000256" key="5">
    <source>
        <dbReference type="ARBA" id="ARBA00023136"/>
    </source>
</evidence>
<feature type="transmembrane region" description="Helical" evidence="6">
    <location>
        <begin position="102"/>
        <end position="121"/>
    </location>
</feature>
<dbReference type="OrthoDB" id="3639251at2759"/>